<reference evidence="2 3" key="1">
    <citation type="submission" date="2015-08" db="EMBL/GenBank/DDBJ databases">
        <title>Next Generation Sequencing and Analysis of the Genome of Puccinia sorghi L Schw, the Causal Agent of Maize Common Rust.</title>
        <authorList>
            <person name="Rochi L."/>
            <person name="Burguener G."/>
            <person name="Darino M."/>
            <person name="Turjanski A."/>
            <person name="Kreff E."/>
            <person name="Dieguez M.J."/>
            <person name="Sacco F."/>
        </authorList>
    </citation>
    <scope>NUCLEOTIDE SEQUENCE [LARGE SCALE GENOMIC DNA]</scope>
    <source>
        <strain evidence="2 3">RO10H11247</strain>
    </source>
</reference>
<comment type="caution">
    <text evidence="2">The sequence shown here is derived from an EMBL/GenBank/DDBJ whole genome shotgun (WGS) entry which is preliminary data.</text>
</comment>
<feature type="region of interest" description="Disordered" evidence="1">
    <location>
        <begin position="196"/>
        <end position="237"/>
    </location>
</feature>
<sequence length="268" mass="30039">MKYPLYDKVENLLLFFFVSEEDSDEYIYTFLGGTPGSSRLRGDSIKSRSGKMIKRSFKRWKGGSRAYQRGMVEVGAAAAAARGVILCHATSILGSPLTIWSWLGLNHCRIQNASAHWNSAPQWRLLMKDQLQKRVVWYLAVRKLSFSLILGQASCVKSRKTIEFPIIYPLSRVVWGVDIKNFITLHCPYHPPHSRAGSSTWSRTSEDNNLDPLSQPSLPSPSAQSQSIGRKTGLNKSGTGPVMIRKYLVWMGSPLRHVTALVTEANLE</sequence>
<evidence type="ECO:0000313" key="2">
    <source>
        <dbReference type="EMBL" id="KNZ58450.1"/>
    </source>
</evidence>
<keyword evidence="3" id="KW-1185">Reference proteome</keyword>
<dbReference type="STRING" id="27349.A0A0L6VEC1"/>
<name>A0A0L6VEC1_9BASI</name>
<dbReference type="EMBL" id="LAVV01006757">
    <property type="protein sequence ID" value="KNZ58450.1"/>
    <property type="molecule type" value="Genomic_DNA"/>
</dbReference>
<dbReference type="VEuPathDB" id="FungiDB:VP01_1928g3"/>
<organism evidence="2 3">
    <name type="scientific">Puccinia sorghi</name>
    <dbReference type="NCBI Taxonomy" id="27349"/>
    <lineage>
        <taxon>Eukaryota</taxon>
        <taxon>Fungi</taxon>
        <taxon>Dikarya</taxon>
        <taxon>Basidiomycota</taxon>
        <taxon>Pucciniomycotina</taxon>
        <taxon>Pucciniomycetes</taxon>
        <taxon>Pucciniales</taxon>
        <taxon>Pucciniaceae</taxon>
        <taxon>Puccinia</taxon>
    </lineage>
</organism>
<dbReference type="OrthoDB" id="2503714at2759"/>
<evidence type="ECO:0000313" key="3">
    <source>
        <dbReference type="Proteomes" id="UP000037035"/>
    </source>
</evidence>
<evidence type="ECO:0000256" key="1">
    <source>
        <dbReference type="SAM" id="MobiDB-lite"/>
    </source>
</evidence>
<gene>
    <name evidence="2" type="ORF">VP01_1928g3</name>
</gene>
<accession>A0A0L6VEC1</accession>
<dbReference type="Proteomes" id="UP000037035">
    <property type="component" value="Unassembled WGS sequence"/>
</dbReference>
<proteinExistence type="predicted"/>
<dbReference type="AlphaFoldDB" id="A0A0L6VEC1"/>
<feature type="compositionally biased region" description="Low complexity" evidence="1">
    <location>
        <begin position="210"/>
        <end position="227"/>
    </location>
</feature>
<protein>
    <submittedName>
        <fullName evidence="2">Uncharacterized protein</fullName>
    </submittedName>
</protein>